<accession>A0A7H8R9F4</accession>
<dbReference type="SUPFAM" id="SSF103473">
    <property type="entry name" value="MFS general substrate transporter"/>
    <property type="match status" value="1"/>
</dbReference>
<evidence type="ECO:0000259" key="6">
    <source>
        <dbReference type="PROSITE" id="PS50850"/>
    </source>
</evidence>
<keyword evidence="2 5" id="KW-0812">Transmembrane</keyword>
<evidence type="ECO:0000256" key="1">
    <source>
        <dbReference type="ARBA" id="ARBA00004141"/>
    </source>
</evidence>
<feature type="transmembrane region" description="Helical" evidence="5">
    <location>
        <begin position="347"/>
        <end position="370"/>
    </location>
</feature>
<dbReference type="AlphaFoldDB" id="A0A7H8R9F4"/>
<evidence type="ECO:0000313" key="7">
    <source>
        <dbReference type="EMBL" id="QKX62568.1"/>
    </source>
</evidence>
<proteinExistence type="predicted"/>
<evidence type="ECO:0000256" key="4">
    <source>
        <dbReference type="ARBA" id="ARBA00023136"/>
    </source>
</evidence>
<feature type="transmembrane region" description="Helical" evidence="5">
    <location>
        <begin position="255"/>
        <end position="274"/>
    </location>
</feature>
<dbReference type="PANTHER" id="PTHR23501:SF94">
    <property type="entry name" value="MAJOR FACILITATOR SUPERFAMILY (MFS) PROFILE DOMAIN-CONTAINING PROTEIN"/>
    <property type="match status" value="1"/>
</dbReference>
<evidence type="ECO:0000256" key="3">
    <source>
        <dbReference type="ARBA" id="ARBA00022989"/>
    </source>
</evidence>
<sequence>MSLVIALDATVIVPVLPTIASSLHGSTTATFWVGSAYLLTSAIFQPFIIALSDEFGRRLLLFLCSLSFSLGTLICCLSRSFSQLLPGRAIQGVGGGGIMALNNVIISDIIPLRQRPLYLAAPQLAWAIGTITGPLLGGLFAEHTKWRWIFYLNFPFCLVGVIMIPFAVRLNAQRPSLKDRMRRMDWIGMSLFTVSITSILVPLTWGGVEFAWYSWQTLVPLILGVIILPFTIFYEHYIPLRPFLQLSLFDSRSANAAYFGSLIQGLLLFCTLYYVPVYFEAVKNFGPVKTGLSLMPATATLVPMSIITGAAMRRLGRFRWAIWSGWLITIPATGLLILLNADTTTHSWVLILIVVGVGYGLLLMSLNYCTQVIGNSQNSANAAVMYTFLRSCGICLGVALGGAVFQNQLVVHLRRMHLPTEIASDAMSLISTLTGSRETVAPAILKSFHNVCEFMLAFATLGGVLSIFIESASPDADLNSEHVVTS</sequence>
<organism evidence="7 8">
    <name type="scientific">Talaromyces rugulosus</name>
    <name type="common">Penicillium rugulosum</name>
    <dbReference type="NCBI Taxonomy" id="121627"/>
    <lineage>
        <taxon>Eukaryota</taxon>
        <taxon>Fungi</taxon>
        <taxon>Dikarya</taxon>
        <taxon>Ascomycota</taxon>
        <taxon>Pezizomycotina</taxon>
        <taxon>Eurotiomycetes</taxon>
        <taxon>Eurotiomycetidae</taxon>
        <taxon>Eurotiales</taxon>
        <taxon>Trichocomaceae</taxon>
        <taxon>Talaromyces</taxon>
        <taxon>Talaromyces sect. Islandici</taxon>
    </lineage>
</organism>
<dbReference type="Pfam" id="PF07690">
    <property type="entry name" value="MFS_1"/>
    <property type="match status" value="1"/>
</dbReference>
<keyword evidence="4 5" id="KW-0472">Membrane</keyword>
<feature type="transmembrane region" description="Helical" evidence="5">
    <location>
        <begin position="148"/>
        <end position="172"/>
    </location>
</feature>
<dbReference type="GO" id="GO:0005886">
    <property type="term" value="C:plasma membrane"/>
    <property type="evidence" value="ECO:0007669"/>
    <property type="project" value="TreeGrafter"/>
</dbReference>
<dbReference type="InterPro" id="IPR036259">
    <property type="entry name" value="MFS_trans_sf"/>
</dbReference>
<dbReference type="GO" id="GO:0022857">
    <property type="term" value="F:transmembrane transporter activity"/>
    <property type="evidence" value="ECO:0007669"/>
    <property type="project" value="InterPro"/>
</dbReference>
<dbReference type="RefSeq" id="XP_035348742.1">
    <property type="nucleotide sequence ID" value="XM_035492849.1"/>
</dbReference>
<evidence type="ECO:0000256" key="5">
    <source>
        <dbReference type="SAM" id="Phobius"/>
    </source>
</evidence>
<dbReference type="PROSITE" id="PS50850">
    <property type="entry name" value="MFS"/>
    <property type="match status" value="1"/>
</dbReference>
<keyword evidence="8" id="KW-1185">Reference proteome</keyword>
<feature type="domain" description="Major facilitator superfamily (MFS) profile" evidence="6">
    <location>
        <begin position="1"/>
        <end position="474"/>
    </location>
</feature>
<feature type="transmembrane region" description="Helical" evidence="5">
    <location>
        <begin position="294"/>
        <end position="313"/>
    </location>
</feature>
<dbReference type="OrthoDB" id="10021397at2759"/>
<comment type="subcellular location">
    <subcellularLocation>
        <location evidence="1">Membrane</location>
        <topology evidence="1">Multi-pass membrane protein</topology>
    </subcellularLocation>
</comment>
<dbReference type="InterPro" id="IPR011701">
    <property type="entry name" value="MFS"/>
</dbReference>
<dbReference type="Gene3D" id="1.20.1250.20">
    <property type="entry name" value="MFS general substrate transporter like domains"/>
    <property type="match status" value="1"/>
</dbReference>
<feature type="transmembrane region" description="Helical" evidence="5">
    <location>
        <begin position="211"/>
        <end position="234"/>
    </location>
</feature>
<evidence type="ECO:0000256" key="2">
    <source>
        <dbReference type="ARBA" id="ARBA00022692"/>
    </source>
</evidence>
<feature type="transmembrane region" description="Helical" evidence="5">
    <location>
        <begin position="32"/>
        <end position="52"/>
    </location>
</feature>
<dbReference type="EMBL" id="CP055902">
    <property type="protein sequence ID" value="QKX62568.1"/>
    <property type="molecule type" value="Genomic_DNA"/>
</dbReference>
<dbReference type="GeneID" id="55997212"/>
<dbReference type="InterPro" id="IPR005829">
    <property type="entry name" value="Sugar_transporter_CS"/>
</dbReference>
<gene>
    <name evidence="7" type="ORF">TRUGW13939_09729</name>
</gene>
<feature type="transmembrane region" description="Helical" evidence="5">
    <location>
        <begin position="320"/>
        <end position="341"/>
    </location>
</feature>
<dbReference type="PANTHER" id="PTHR23501">
    <property type="entry name" value="MAJOR FACILITATOR SUPERFAMILY"/>
    <property type="match status" value="1"/>
</dbReference>
<reference evidence="8" key="1">
    <citation type="submission" date="2020-06" db="EMBL/GenBank/DDBJ databases">
        <title>A chromosome-scale genome assembly of Talaromyces rugulosus W13939.</title>
        <authorList>
            <person name="Wang B."/>
            <person name="Guo L."/>
            <person name="Ye K."/>
            <person name="Wang L."/>
        </authorList>
    </citation>
    <scope>NUCLEOTIDE SEQUENCE [LARGE SCALE GENOMIC DNA]</scope>
    <source>
        <strain evidence="8">W13939</strain>
    </source>
</reference>
<dbReference type="PROSITE" id="PS00216">
    <property type="entry name" value="SUGAR_TRANSPORT_1"/>
    <property type="match status" value="1"/>
</dbReference>
<dbReference type="Proteomes" id="UP000509510">
    <property type="component" value="Chromosome V"/>
</dbReference>
<name>A0A7H8R9F4_TALRU</name>
<feature type="transmembrane region" description="Helical" evidence="5">
    <location>
        <begin position="382"/>
        <end position="405"/>
    </location>
</feature>
<evidence type="ECO:0000313" key="8">
    <source>
        <dbReference type="Proteomes" id="UP000509510"/>
    </source>
</evidence>
<feature type="transmembrane region" description="Helical" evidence="5">
    <location>
        <begin position="117"/>
        <end position="136"/>
    </location>
</feature>
<feature type="transmembrane region" description="Helical" evidence="5">
    <location>
        <begin position="59"/>
        <end position="81"/>
    </location>
</feature>
<dbReference type="KEGG" id="trg:TRUGW13939_09729"/>
<dbReference type="InterPro" id="IPR020846">
    <property type="entry name" value="MFS_dom"/>
</dbReference>
<feature type="transmembrane region" description="Helical" evidence="5">
    <location>
        <begin position="184"/>
        <end position="205"/>
    </location>
</feature>
<keyword evidence="3 5" id="KW-1133">Transmembrane helix</keyword>
<dbReference type="Gene3D" id="1.20.1720.10">
    <property type="entry name" value="Multidrug resistance protein D"/>
    <property type="match status" value="1"/>
</dbReference>
<protein>
    <recommendedName>
        <fullName evidence="6">Major facilitator superfamily (MFS) profile domain-containing protein</fullName>
    </recommendedName>
</protein>